<evidence type="ECO:0000313" key="3">
    <source>
        <dbReference type="Proteomes" id="UP000178908"/>
    </source>
</evidence>
<reference evidence="2 3" key="1">
    <citation type="journal article" date="2016" name="Nat. Commun.">
        <title>Thousands of microbial genomes shed light on interconnected biogeochemical processes in an aquifer system.</title>
        <authorList>
            <person name="Anantharaman K."/>
            <person name="Brown C.T."/>
            <person name="Hug L.A."/>
            <person name="Sharon I."/>
            <person name="Castelle C.J."/>
            <person name="Probst A.J."/>
            <person name="Thomas B.C."/>
            <person name="Singh A."/>
            <person name="Wilkins M.J."/>
            <person name="Karaoz U."/>
            <person name="Brodie E.L."/>
            <person name="Williams K.H."/>
            <person name="Hubbard S.S."/>
            <person name="Banfield J.F."/>
        </authorList>
    </citation>
    <scope>NUCLEOTIDE SEQUENCE [LARGE SCALE GENOMIC DNA]</scope>
</reference>
<comment type="caution">
    <text evidence="2">The sequence shown here is derived from an EMBL/GenBank/DDBJ whole genome shotgun (WGS) entry which is preliminary data.</text>
</comment>
<dbReference type="EMBL" id="MGJO01000048">
    <property type="protein sequence ID" value="OGN08532.1"/>
    <property type="molecule type" value="Genomic_DNA"/>
</dbReference>
<organism evidence="2 3">
    <name type="scientific">Candidatus Yanofskybacteria bacterium RIFCSPHIGHO2_02_FULL_39_10</name>
    <dbReference type="NCBI Taxonomy" id="1802674"/>
    <lineage>
        <taxon>Bacteria</taxon>
        <taxon>Candidatus Yanofskyibacteriota</taxon>
    </lineage>
</organism>
<accession>A0A1F8F5W0</accession>
<dbReference type="InterPro" id="IPR011990">
    <property type="entry name" value="TPR-like_helical_dom_sf"/>
</dbReference>
<dbReference type="SUPFAM" id="SSF48452">
    <property type="entry name" value="TPR-like"/>
    <property type="match status" value="1"/>
</dbReference>
<evidence type="ECO:0000256" key="1">
    <source>
        <dbReference type="PROSITE-ProRule" id="PRU00339"/>
    </source>
</evidence>
<proteinExistence type="predicted"/>
<dbReference type="Gene3D" id="1.25.40.10">
    <property type="entry name" value="Tetratricopeptide repeat domain"/>
    <property type="match status" value="1"/>
</dbReference>
<gene>
    <name evidence="2" type="ORF">A3C61_01930</name>
</gene>
<dbReference type="AlphaFoldDB" id="A0A1F8F5W0"/>
<keyword evidence="1" id="KW-0802">TPR repeat</keyword>
<dbReference type="Pfam" id="PF13181">
    <property type="entry name" value="TPR_8"/>
    <property type="match status" value="1"/>
</dbReference>
<sequence>MIIEIAKNPKDAHLYEVLGDLYIEMENFVDAKESYEASIELSPQNGSLKIKLSEALEKLAQK</sequence>
<dbReference type="Proteomes" id="UP000178908">
    <property type="component" value="Unassembled WGS sequence"/>
</dbReference>
<evidence type="ECO:0000313" key="2">
    <source>
        <dbReference type="EMBL" id="OGN08532.1"/>
    </source>
</evidence>
<feature type="repeat" description="TPR" evidence="1">
    <location>
        <begin position="12"/>
        <end position="45"/>
    </location>
</feature>
<protein>
    <submittedName>
        <fullName evidence="2">Uncharacterized protein</fullName>
    </submittedName>
</protein>
<name>A0A1F8F5W0_9BACT</name>
<dbReference type="PROSITE" id="PS50005">
    <property type="entry name" value="TPR"/>
    <property type="match status" value="1"/>
</dbReference>
<dbReference type="InterPro" id="IPR019734">
    <property type="entry name" value="TPR_rpt"/>
</dbReference>